<feature type="domain" description="XdhC- CoxI" evidence="2">
    <location>
        <begin position="16"/>
        <end position="74"/>
    </location>
</feature>
<comment type="caution">
    <text evidence="4">The sequence shown here is derived from an EMBL/GenBank/DDBJ whole genome shotgun (WGS) entry which is preliminary data.</text>
</comment>
<feature type="region of interest" description="Disordered" evidence="1">
    <location>
        <begin position="293"/>
        <end position="319"/>
    </location>
</feature>
<evidence type="ECO:0000313" key="4">
    <source>
        <dbReference type="EMBL" id="MCP2369547.1"/>
    </source>
</evidence>
<dbReference type="Proteomes" id="UP001139722">
    <property type="component" value="Unassembled WGS sequence"/>
</dbReference>
<dbReference type="Pfam" id="PF13478">
    <property type="entry name" value="XdhC_C"/>
    <property type="match status" value="1"/>
</dbReference>
<organism evidence="4 5">
    <name type="scientific">Agromyces terreus</name>
    <dbReference type="NCBI Taxonomy" id="424795"/>
    <lineage>
        <taxon>Bacteria</taxon>
        <taxon>Bacillati</taxon>
        <taxon>Actinomycetota</taxon>
        <taxon>Actinomycetes</taxon>
        <taxon>Micrococcales</taxon>
        <taxon>Microbacteriaceae</taxon>
        <taxon>Agromyces</taxon>
    </lineage>
</organism>
<evidence type="ECO:0000259" key="3">
    <source>
        <dbReference type="Pfam" id="PF13478"/>
    </source>
</evidence>
<accession>A0A9X2GVT4</accession>
<evidence type="ECO:0000313" key="5">
    <source>
        <dbReference type="Proteomes" id="UP001139722"/>
    </source>
</evidence>
<sequence>MVSRPLDWLDALRRLREERTPAVVVTLAMVRGHAPRNGGAKLVVSPTELFGTVGGGNLEATAVRRARDLLATGGVEPELLTLTLSDKAVTEYGVQCCGGEVTMLLEPVRVVPSVAVFGVGHVGLELARILARHELDLHLVDSRAEMLAPERLGVPDADGRLVGGPLADAVAGVHLHHEPVPEAALADLETGAHVLIMTHDHVEDLAITETALRTEGLGSIGLIGSSSKWSRFRVKLLDLGHDEASLARVTTPIGIPEVSGKAPAVVAVSVAARVLQLIDDAGRPAGVGSVDAAGTVDAAPAPEPADEPALPVTHPSAGR</sequence>
<dbReference type="InterPro" id="IPR027051">
    <property type="entry name" value="XdhC_Rossmann_dom"/>
</dbReference>
<name>A0A9X2GVT4_9MICO</name>
<dbReference type="Pfam" id="PF02625">
    <property type="entry name" value="XdhC_CoxI"/>
    <property type="match status" value="1"/>
</dbReference>
<dbReference type="InterPro" id="IPR052698">
    <property type="entry name" value="MoCofactor_Util/Proc"/>
</dbReference>
<feature type="domain" description="XdhC Rossmann" evidence="3">
    <location>
        <begin position="114"/>
        <end position="273"/>
    </location>
</feature>
<dbReference type="InterPro" id="IPR003777">
    <property type="entry name" value="XdhC_CoxI"/>
</dbReference>
<dbReference type="SUPFAM" id="SSF51735">
    <property type="entry name" value="NAD(P)-binding Rossmann-fold domains"/>
    <property type="match status" value="1"/>
</dbReference>
<dbReference type="Gene3D" id="3.40.50.720">
    <property type="entry name" value="NAD(P)-binding Rossmann-like Domain"/>
    <property type="match status" value="1"/>
</dbReference>
<dbReference type="NCBIfam" id="TIGR02964">
    <property type="entry name" value="xanthine_xdhC"/>
    <property type="match status" value="1"/>
</dbReference>
<keyword evidence="5" id="KW-1185">Reference proteome</keyword>
<protein>
    <submittedName>
        <fullName evidence="4">Xanthine dehydrogenase accessory factor</fullName>
    </submittedName>
</protein>
<reference evidence="4" key="1">
    <citation type="submission" date="2022-06" db="EMBL/GenBank/DDBJ databases">
        <title>Sequencing the genomes of 1000 actinobacteria strains.</title>
        <authorList>
            <person name="Klenk H.-P."/>
        </authorList>
    </citation>
    <scope>NUCLEOTIDE SEQUENCE</scope>
    <source>
        <strain evidence="4">DSM 22016</strain>
    </source>
</reference>
<evidence type="ECO:0000256" key="1">
    <source>
        <dbReference type="SAM" id="MobiDB-lite"/>
    </source>
</evidence>
<proteinExistence type="predicted"/>
<dbReference type="InterPro" id="IPR014308">
    <property type="entry name" value="Xanthine_DH_XdhC"/>
</dbReference>
<evidence type="ECO:0000259" key="2">
    <source>
        <dbReference type="Pfam" id="PF02625"/>
    </source>
</evidence>
<dbReference type="EMBL" id="JAMZDY010000001">
    <property type="protein sequence ID" value="MCP2369547.1"/>
    <property type="molecule type" value="Genomic_DNA"/>
</dbReference>
<dbReference type="RefSeq" id="WP_232057620.1">
    <property type="nucleotide sequence ID" value="NZ_JAMZDY010000001.1"/>
</dbReference>
<dbReference type="InterPro" id="IPR036291">
    <property type="entry name" value="NAD(P)-bd_dom_sf"/>
</dbReference>
<gene>
    <name evidence="4" type="ORF">BJ978_000223</name>
</gene>
<dbReference type="PANTHER" id="PTHR30388">
    <property type="entry name" value="ALDEHYDE OXIDOREDUCTASE MOLYBDENUM COFACTOR ASSEMBLY PROTEIN"/>
    <property type="match status" value="1"/>
</dbReference>
<dbReference type="AlphaFoldDB" id="A0A9X2GVT4"/>
<dbReference type="PANTHER" id="PTHR30388:SF6">
    <property type="entry name" value="XANTHINE DEHYDROGENASE SUBUNIT A-RELATED"/>
    <property type="match status" value="1"/>
</dbReference>